<evidence type="ECO:0000313" key="1">
    <source>
        <dbReference type="EMBL" id="SDO25589.1"/>
    </source>
</evidence>
<dbReference type="STRING" id="1424659.SAMN05216368_11371"/>
<dbReference type="InterPro" id="IPR051917">
    <property type="entry name" value="Transposase-Integrase"/>
</dbReference>
<dbReference type="InterPro" id="IPR012337">
    <property type="entry name" value="RNaseH-like_sf"/>
</dbReference>
<evidence type="ECO:0008006" key="3">
    <source>
        <dbReference type="Google" id="ProtNLM"/>
    </source>
</evidence>
<dbReference type="GO" id="GO:0003677">
    <property type="term" value="F:DNA binding"/>
    <property type="evidence" value="ECO:0007669"/>
    <property type="project" value="InterPro"/>
</dbReference>
<dbReference type="NCBIfam" id="NF033563">
    <property type="entry name" value="transpos_IS30"/>
    <property type="match status" value="1"/>
</dbReference>
<reference evidence="1 2" key="1">
    <citation type="submission" date="2016-10" db="EMBL/GenBank/DDBJ databases">
        <authorList>
            <person name="Varghese N."/>
            <person name="Submissions S."/>
        </authorList>
    </citation>
    <scope>NUCLEOTIDE SEQUENCE [LARGE SCALE GENOMIC DNA]</scope>
    <source>
        <strain evidence="1 2">CGMCC 1.11215</strain>
    </source>
</reference>
<dbReference type="PANTHER" id="PTHR10948:SF23">
    <property type="entry name" value="TRANSPOSASE INSI FOR INSERTION SEQUENCE ELEMENT IS30A-RELATED"/>
    <property type="match status" value="1"/>
</dbReference>
<dbReference type="InterPro" id="IPR001598">
    <property type="entry name" value="Transposase_IS30_CS"/>
</dbReference>
<dbReference type="EMBL" id="FNIB01000013">
    <property type="protein sequence ID" value="SDO25589.1"/>
    <property type="molecule type" value="Genomic_DNA"/>
</dbReference>
<dbReference type="GO" id="GO:0004803">
    <property type="term" value="F:transposase activity"/>
    <property type="evidence" value="ECO:0007669"/>
    <property type="project" value="InterPro"/>
</dbReference>
<protein>
    <recommendedName>
        <fullName evidence="3">Integrase catalytic domain-containing protein</fullName>
    </recommendedName>
</protein>
<dbReference type="PROSITE" id="PS01043">
    <property type="entry name" value="TRANSPOSASE_IS30"/>
    <property type="match status" value="1"/>
</dbReference>
<sequence>MALHKSFSKDANMDVYLCDRASPWQRGSNENTNGLLRQYFPKGTDLSTQTLPELGRVTHEFNNRPRKFLNLANPGELVSKLLFNT</sequence>
<dbReference type="GO" id="GO:0005829">
    <property type="term" value="C:cytosol"/>
    <property type="evidence" value="ECO:0007669"/>
    <property type="project" value="TreeGrafter"/>
</dbReference>
<organism evidence="1 2">
    <name type="scientific">Cryobacterium flavum</name>
    <dbReference type="NCBI Taxonomy" id="1424659"/>
    <lineage>
        <taxon>Bacteria</taxon>
        <taxon>Bacillati</taxon>
        <taxon>Actinomycetota</taxon>
        <taxon>Actinomycetes</taxon>
        <taxon>Micrococcales</taxon>
        <taxon>Microbacteriaceae</taxon>
        <taxon>Cryobacterium</taxon>
    </lineage>
</organism>
<proteinExistence type="predicted"/>
<dbReference type="PANTHER" id="PTHR10948">
    <property type="entry name" value="TRANSPOSASE"/>
    <property type="match status" value="1"/>
</dbReference>
<gene>
    <name evidence="1" type="ORF">SAMN05216368_11371</name>
</gene>
<name>A0A5E9GYW2_9MICO</name>
<dbReference type="InterPro" id="IPR053392">
    <property type="entry name" value="Transposase_IS30-like"/>
</dbReference>
<dbReference type="AlphaFoldDB" id="A0A5E9GYW2"/>
<dbReference type="SUPFAM" id="SSF53098">
    <property type="entry name" value="Ribonuclease H-like"/>
    <property type="match status" value="1"/>
</dbReference>
<dbReference type="GO" id="GO:0006313">
    <property type="term" value="P:DNA transposition"/>
    <property type="evidence" value="ECO:0007669"/>
    <property type="project" value="InterPro"/>
</dbReference>
<evidence type="ECO:0000313" key="2">
    <source>
        <dbReference type="Proteomes" id="UP000199639"/>
    </source>
</evidence>
<accession>A0A5E9GYW2</accession>
<dbReference type="Proteomes" id="UP000199639">
    <property type="component" value="Unassembled WGS sequence"/>
</dbReference>